<dbReference type="Proteomes" id="UP000286997">
    <property type="component" value="Unassembled WGS sequence"/>
</dbReference>
<protein>
    <submittedName>
        <fullName evidence="2">DUF3429 domain-containing protein</fullName>
    </submittedName>
</protein>
<feature type="transmembrane region" description="Helical" evidence="1">
    <location>
        <begin position="7"/>
        <end position="29"/>
    </location>
</feature>
<keyword evidence="1" id="KW-1133">Transmembrane helix</keyword>
<gene>
    <name evidence="2" type="ORF">EOE48_16540</name>
</gene>
<keyword evidence="3" id="KW-1185">Reference proteome</keyword>
<feature type="transmembrane region" description="Helical" evidence="1">
    <location>
        <begin position="126"/>
        <end position="144"/>
    </location>
</feature>
<dbReference type="AlphaFoldDB" id="A0A437P346"/>
<dbReference type="PANTHER" id="PTHR15887:SF1">
    <property type="entry name" value="TRANSMEMBRANE PROTEIN 69"/>
    <property type="match status" value="1"/>
</dbReference>
<feature type="transmembrane region" description="Helical" evidence="1">
    <location>
        <begin position="41"/>
        <end position="59"/>
    </location>
</feature>
<dbReference type="EMBL" id="SACP01000015">
    <property type="protein sequence ID" value="RVU16680.1"/>
    <property type="molecule type" value="Genomic_DNA"/>
</dbReference>
<dbReference type="PANTHER" id="PTHR15887">
    <property type="entry name" value="TRANSMEMBRANE PROTEIN 69"/>
    <property type="match status" value="1"/>
</dbReference>
<evidence type="ECO:0000313" key="3">
    <source>
        <dbReference type="Proteomes" id="UP000286997"/>
    </source>
</evidence>
<proteinExistence type="predicted"/>
<reference evidence="2 3" key="1">
    <citation type="submission" date="2019-01" db="EMBL/GenBank/DDBJ databases">
        <authorList>
            <person name="Chen W.-M."/>
        </authorList>
    </citation>
    <scope>NUCLEOTIDE SEQUENCE [LARGE SCALE GENOMIC DNA]</scope>
    <source>
        <strain evidence="2 3">TER-1</strain>
    </source>
</reference>
<accession>A0A437P346</accession>
<evidence type="ECO:0000313" key="2">
    <source>
        <dbReference type="EMBL" id="RVU16680.1"/>
    </source>
</evidence>
<keyword evidence="1" id="KW-0472">Membrane</keyword>
<dbReference type="InterPro" id="IPR021836">
    <property type="entry name" value="DUF3429"/>
</dbReference>
<name>A0A437P346_9HYPH</name>
<comment type="caution">
    <text evidence="2">The sequence shown here is derived from an EMBL/GenBank/DDBJ whole genome shotgun (WGS) entry which is preliminary data.</text>
</comment>
<keyword evidence="1" id="KW-0812">Transmembrane</keyword>
<evidence type="ECO:0000256" key="1">
    <source>
        <dbReference type="SAM" id="Phobius"/>
    </source>
</evidence>
<sequence>MTAGGPISAFVLGWAGVIPFAALSLAAVLGVPVPVPAEAALLAYGAAILSFMGGAQWGVAMRAPDGFDRGWTGYAVSVVPALLAWAGLLVTGRAGLGLLIAGFAGLLAYDLWTIRQGYAPGWYATLRWQLTSAVVLLLGLALIAG</sequence>
<dbReference type="OrthoDB" id="5297436at2"/>
<dbReference type="RefSeq" id="WP_127731060.1">
    <property type="nucleotide sequence ID" value="NZ_SACP01000015.1"/>
</dbReference>
<feature type="transmembrane region" description="Helical" evidence="1">
    <location>
        <begin position="96"/>
        <end position="114"/>
    </location>
</feature>
<organism evidence="2 3">
    <name type="scientific">Methylobacterium oryzihabitans</name>
    <dbReference type="NCBI Taxonomy" id="2499852"/>
    <lineage>
        <taxon>Bacteria</taxon>
        <taxon>Pseudomonadati</taxon>
        <taxon>Pseudomonadota</taxon>
        <taxon>Alphaproteobacteria</taxon>
        <taxon>Hyphomicrobiales</taxon>
        <taxon>Methylobacteriaceae</taxon>
        <taxon>Methylobacterium</taxon>
    </lineage>
</organism>
<dbReference type="Pfam" id="PF11911">
    <property type="entry name" value="DUF3429"/>
    <property type="match status" value="1"/>
</dbReference>
<feature type="transmembrane region" description="Helical" evidence="1">
    <location>
        <begin position="71"/>
        <end position="90"/>
    </location>
</feature>